<dbReference type="GO" id="GO:0005615">
    <property type="term" value="C:extracellular space"/>
    <property type="evidence" value="ECO:0007669"/>
    <property type="project" value="TreeGrafter"/>
</dbReference>
<dbReference type="PROSITE" id="PS50189">
    <property type="entry name" value="NTR"/>
    <property type="match status" value="1"/>
</dbReference>
<keyword evidence="6" id="KW-0325">Glycoprotein</keyword>
<keyword evidence="5 7" id="KW-1015">Disulfide bond</keyword>
<feature type="disulfide bond" evidence="7">
    <location>
        <begin position="157"/>
        <end position="184"/>
    </location>
</feature>
<reference evidence="11" key="1">
    <citation type="submission" date="2016-05" db="EMBL/GenBank/DDBJ databases">
        <authorList>
            <person name="Lavstsen T."/>
            <person name="Jespersen J.S."/>
        </authorList>
    </citation>
    <scope>NUCLEOTIDE SEQUENCE</scope>
    <source>
        <tissue evidence="11">Brain</tissue>
    </source>
</reference>
<dbReference type="InterPro" id="IPR008993">
    <property type="entry name" value="TIMP-like_OB-fold"/>
</dbReference>
<feature type="domain" description="CUB" evidence="9">
    <location>
        <begin position="157"/>
        <end position="271"/>
    </location>
</feature>
<keyword evidence="4" id="KW-0677">Repeat</keyword>
<keyword evidence="2" id="KW-0964">Secreted</keyword>
<dbReference type="GO" id="GO:0006508">
    <property type="term" value="P:proteolysis"/>
    <property type="evidence" value="ECO:0007669"/>
    <property type="project" value="TreeGrafter"/>
</dbReference>
<dbReference type="InterPro" id="IPR001134">
    <property type="entry name" value="Netrin_domain"/>
</dbReference>
<sequence length="463" mass="50829">MMSPCCSWGLLLFLSLTSGWTRAQQTNNTRPVFYCGGDLVAESGFVGSEGFPNYYKPNSKCTWRITVPEGNVVTLSFRIFDLEADSQCRYDYLEVYNGHSNMVQKLGRFCGTFRPGALISSTNTMMLEMGSDGETQGRGFVAYFSGAKPYVNDEQFCGGKMTKSQGEIKTPNWPDKKYPPGISCSWLVTVEPNKVIQVKFDKFILEADTYCRFDYVLFFNGGERDDSRLIGRYCGDRTPEPIITSGNTLLVHFVSDLSVPLDGFFAYYTSIPHGSQSATVESGSRAGSIPSVPVIKPAEPERPAVPVQITTTTIPTTTTSIPTTIKARVSRPNGKRPVLQNPLCAQACKRVGTIKAAFCSSEFVITGKVTSLTPGPRGTLHIKVSLIKAYKAGRLTITQVGETMAVKLVSQCKKCPLLRRGANHIIMGQVDEEGRGTLAPGAFTAPYKTQHDKLLMNINNQRC</sequence>
<dbReference type="GO" id="GO:0005518">
    <property type="term" value="F:collagen binding"/>
    <property type="evidence" value="ECO:0007669"/>
    <property type="project" value="TreeGrafter"/>
</dbReference>
<evidence type="ECO:0000256" key="2">
    <source>
        <dbReference type="ARBA" id="ARBA00022525"/>
    </source>
</evidence>
<dbReference type="InterPro" id="IPR035914">
    <property type="entry name" value="Sperma_CUB_dom_sf"/>
</dbReference>
<dbReference type="GO" id="GO:0016504">
    <property type="term" value="F:peptidase activator activity"/>
    <property type="evidence" value="ECO:0007669"/>
    <property type="project" value="TreeGrafter"/>
</dbReference>
<dbReference type="SMART" id="SM00042">
    <property type="entry name" value="CUB"/>
    <property type="match status" value="2"/>
</dbReference>
<evidence type="ECO:0000256" key="6">
    <source>
        <dbReference type="ARBA" id="ARBA00023180"/>
    </source>
</evidence>
<dbReference type="SMART" id="SM00643">
    <property type="entry name" value="C345C"/>
    <property type="match status" value="1"/>
</dbReference>
<dbReference type="InterPro" id="IPR018933">
    <property type="entry name" value="Netrin_module_non-TIMP"/>
</dbReference>
<evidence type="ECO:0000256" key="8">
    <source>
        <dbReference type="SAM" id="SignalP"/>
    </source>
</evidence>
<dbReference type="CDD" id="cd03576">
    <property type="entry name" value="NTR_PCOLCE"/>
    <property type="match status" value="1"/>
</dbReference>
<dbReference type="SUPFAM" id="SSF49854">
    <property type="entry name" value="Spermadhesin, CUB domain"/>
    <property type="match status" value="2"/>
</dbReference>
<dbReference type="PROSITE" id="PS01180">
    <property type="entry name" value="CUB"/>
    <property type="match status" value="2"/>
</dbReference>
<dbReference type="EMBL" id="HADW01009391">
    <property type="protein sequence ID" value="SBP10791.1"/>
    <property type="molecule type" value="Transcribed_RNA"/>
</dbReference>
<feature type="signal peptide" evidence="8">
    <location>
        <begin position="1"/>
        <end position="23"/>
    </location>
</feature>
<evidence type="ECO:0000259" key="10">
    <source>
        <dbReference type="PROSITE" id="PS50189"/>
    </source>
</evidence>
<gene>
    <name evidence="11" type="primary">PCOLCE</name>
</gene>
<dbReference type="InterPro" id="IPR000859">
    <property type="entry name" value="CUB_dom"/>
</dbReference>
<dbReference type="PANTHER" id="PTHR24251:SF48">
    <property type="entry name" value="PROCOLLAGEN C-ENDOPEPTIDASE ENHANCER A"/>
    <property type="match status" value="1"/>
</dbReference>
<comment type="subcellular location">
    <subcellularLocation>
        <location evidence="1">Secreted</location>
    </subcellularLocation>
</comment>
<evidence type="ECO:0000259" key="9">
    <source>
        <dbReference type="PROSITE" id="PS01180"/>
    </source>
</evidence>
<reference evidence="11" key="2">
    <citation type="submission" date="2016-06" db="EMBL/GenBank/DDBJ databases">
        <title>The genome of a short-lived fish provides insights into sex chromosome evolution and the genetic control of aging.</title>
        <authorList>
            <person name="Reichwald K."/>
            <person name="Felder M."/>
            <person name="Petzold A."/>
            <person name="Koch P."/>
            <person name="Groth M."/>
            <person name="Platzer M."/>
        </authorList>
    </citation>
    <scope>NUCLEOTIDE SEQUENCE</scope>
    <source>
        <tissue evidence="11">Brain</tissue>
    </source>
</reference>
<dbReference type="CDD" id="cd00041">
    <property type="entry name" value="CUB"/>
    <property type="match status" value="2"/>
</dbReference>
<evidence type="ECO:0000256" key="5">
    <source>
        <dbReference type="ARBA" id="ARBA00023157"/>
    </source>
</evidence>
<dbReference type="Gene3D" id="2.60.120.290">
    <property type="entry name" value="Spermadhesin, CUB domain"/>
    <property type="match status" value="2"/>
</dbReference>
<dbReference type="Gene3D" id="2.40.50.120">
    <property type="match status" value="1"/>
</dbReference>
<feature type="domain" description="NTR" evidence="10">
    <location>
        <begin position="344"/>
        <end position="463"/>
    </location>
</feature>
<feature type="chain" id="PRO_5015054790" evidence="8">
    <location>
        <begin position="24"/>
        <end position="463"/>
    </location>
</feature>
<dbReference type="PANTHER" id="PTHR24251">
    <property type="entry name" value="OVOCHYMASE-RELATED"/>
    <property type="match status" value="1"/>
</dbReference>
<accession>A0A1A7XYA6</accession>
<proteinExistence type="predicted"/>
<dbReference type="Pfam" id="PF00431">
    <property type="entry name" value="CUB"/>
    <property type="match status" value="2"/>
</dbReference>
<organism evidence="11">
    <name type="scientific">Iconisemion striatum</name>
    <dbReference type="NCBI Taxonomy" id="60296"/>
    <lineage>
        <taxon>Eukaryota</taxon>
        <taxon>Metazoa</taxon>
        <taxon>Chordata</taxon>
        <taxon>Craniata</taxon>
        <taxon>Vertebrata</taxon>
        <taxon>Euteleostomi</taxon>
        <taxon>Actinopterygii</taxon>
        <taxon>Neopterygii</taxon>
        <taxon>Teleostei</taxon>
        <taxon>Neoteleostei</taxon>
        <taxon>Acanthomorphata</taxon>
        <taxon>Ovalentaria</taxon>
        <taxon>Atherinomorphae</taxon>
        <taxon>Cyprinodontiformes</taxon>
        <taxon>Nothobranchiidae</taxon>
        <taxon>Iconisemion</taxon>
    </lineage>
</organism>
<evidence type="ECO:0000256" key="4">
    <source>
        <dbReference type="ARBA" id="ARBA00022737"/>
    </source>
</evidence>
<dbReference type="EMBL" id="HADX01000776">
    <property type="protein sequence ID" value="SBP23008.1"/>
    <property type="molecule type" value="Transcribed_RNA"/>
</dbReference>
<evidence type="ECO:0000256" key="1">
    <source>
        <dbReference type="ARBA" id="ARBA00004613"/>
    </source>
</evidence>
<feature type="domain" description="CUB" evidence="9">
    <location>
        <begin position="35"/>
        <end position="147"/>
    </location>
</feature>
<keyword evidence="3 8" id="KW-0732">Signal</keyword>
<comment type="caution">
    <text evidence="7">Lacks conserved residue(s) required for the propagation of feature annotation.</text>
</comment>
<protein>
    <submittedName>
        <fullName evidence="11">Procollagen C-endopeptidase enhancer</fullName>
    </submittedName>
</protein>
<dbReference type="InterPro" id="IPR035814">
    <property type="entry name" value="NTR_PCOLCE"/>
</dbReference>
<dbReference type="AlphaFoldDB" id="A0A1A7XYA6"/>
<name>A0A1A7XYA6_9TELE</name>
<evidence type="ECO:0000313" key="11">
    <source>
        <dbReference type="EMBL" id="SBP23008.1"/>
    </source>
</evidence>
<dbReference type="Pfam" id="PF01759">
    <property type="entry name" value="NTR"/>
    <property type="match status" value="1"/>
</dbReference>
<evidence type="ECO:0000256" key="7">
    <source>
        <dbReference type="PROSITE-ProRule" id="PRU00059"/>
    </source>
</evidence>
<evidence type="ECO:0000256" key="3">
    <source>
        <dbReference type="ARBA" id="ARBA00022729"/>
    </source>
</evidence>
<dbReference type="SUPFAM" id="SSF50242">
    <property type="entry name" value="TIMP-like"/>
    <property type="match status" value="1"/>
</dbReference>
<dbReference type="FunFam" id="2.60.120.290:FF:000005">
    <property type="entry name" value="Procollagen C-endopeptidase enhancer 1"/>
    <property type="match status" value="2"/>
</dbReference>